<sequence length="214" mass="22096">MGKIKFVSINQSNNQSKGGNKMNKSFFKKIVVSAVAFGIAATALSTQSFAATDATVSGGSLTGGGVTFAPLTATLDGSKVTTAADWKIGEIIDARGTGDGWNLTMTLKQFKEYDTVANDYVTNGKVLPAGSLKVSTAPTISKKDSTSSEITTITPVGLEKELDTGSPVNLLSAAVDGGMGSYTFGDLGVQLTIRADAYAKTYKTDATVTLNTAP</sequence>
<dbReference type="AlphaFoldDB" id="A0A4S3PUT2"/>
<feature type="domain" description="WxL" evidence="2">
    <location>
        <begin position="30"/>
        <end position="214"/>
    </location>
</feature>
<organism evidence="3 4">
    <name type="scientific">Bacillus timonensis</name>
    <dbReference type="NCBI Taxonomy" id="1033734"/>
    <lineage>
        <taxon>Bacteria</taxon>
        <taxon>Bacillati</taxon>
        <taxon>Bacillota</taxon>
        <taxon>Bacilli</taxon>
        <taxon>Bacillales</taxon>
        <taxon>Bacillaceae</taxon>
        <taxon>Bacillus</taxon>
    </lineage>
</organism>
<feature type="chain" id="PRO_5020627797" description="WxL domain-containing protein" evidence="1">
    <location>
        <begin position="51"/>
        <end position="214"/>
    </location>
</feature>
<dbReference type="EMBL" id="SLUB01000009">
    <property type="protein sequence ID" value="THE13438.1"/>
    <property type="molecule type" value="Genomic_DNA"/>
</dbReference>
<comment type="caution">
    <text evidence="3">The sequence shown here is derived from an EMBL/GenBank/DDBJ whole genome shotgun (WGS) entry which is preliminary data.</text>
</comment>
<evidence type="ECO:0000256" key="1">
    <source>
        <dbReference type="SAM" id="SignalP"/>
    </source>
</evidence>
<protein>
    <recommendedName>
        <fullName evidence="2">WxL domain-containing protein</fullName>
    </recommendedName>
</protein>
<keyword evidence="1" id="KW-0732">Signal</keyword>
<proteinExistence type="predicted"/>
<dbReference type="OrthoDB" id="2940937at2"/>
<evidence type="ECO:0000259" key="2">
    <source>
        <dbReference type="Pfam" id="PF13731"/>
    </source>
</evidence>
<evidence type="ECO:0000313" key="4">
    <source>
        <dbReference type="Proteomes" id="UP000306477"/>
    </source>
</evidence>
<reference evidence="3 4" key="1">
    <citation type="journal article" date="2019" name="Indoor Air">
        <title>Impacts of indoor surface finishes on bacterial viability.</title>
        <authorList>
            <person name="Hu J."/>
            <person name="Maamar S.B."/>
            <person name="Glawe A.J."/>
            <person name="Gottel N."/>
            <person name="Gilbert J.A."/>
            <person name="Hartmann E.M."/>
        </authorList>
    </citation>
    <scope>NUCLEOTIDE SEQUENCE [LARGE SCALE GENOMIC DNA]</scope>
    <source>
        <strain evidence="3 4">AF060A6</strain>
    </source>
</reference>
<keyword evidence="4" id="KW-1185">Reference proteome</keyword>
<feature type="signal peptide" evidence="1">
    <location>
        <begin position="1"/>
        <end position="50"/>
    </location>
</feature>
<gene>
    <name evidence="3" type="ORF">E1I69_07435</name>
</gene>
<dbReference type="Proteomes" id="UP000306477">
    <property type="component" value="Unassembled WGS sequence"/>
</dbReference>
<name>A0A4S3PUT2_9BACI</name>
<accession>A0A4S3PUT2</accession>
<dbReference type="Pfam" id="PF13731">
    <property type="entry name" value="WxL"/>
    <property type="match status" value="1"/>
</dbReference>
<evidence type="ECO:0000313" key="3">
    <source>
        <dbReference type="EMBL" id="THE13438.1"/>
    </source>
</evidence>
<dbReference type="RefSeq" id="WP_136378976.1">
    <property type="nucleotide sequence ID" value="NZ_SLUB01000009.1"/>
</dbReference>
<dbReference type="InterPro" id="IPR027994">
    <property type="entry name" value="WxL_dom"/>
</dbReference>